<dbReference type="Pfam" id="PF11306">
    <property type="entry name" value="DUF3108"/>
    <property type="match status" value="1"/>
</dbReference>
<name>A0ABV4AFI5_9GAMM</name>
<keyword evidence="1" id="KW-0732">Signal</keyword>
<dbReference type="Proteomes" id="UP001562065">
    <property type="component" value="Unassembled WGS sequence"/>
</dbReference>
<dbReference type="InterPro" id="IPR021457">
    <property type="entry name" value="DUF3108"/>
</dbReference>
<evidence type="ECO:0000256" key="1">
    <source>
        <dbReference type="SAM" id="SignalP"/>
    </source>
</evidence>
<evidence type="ECO:0000313" key="3">
    <source>
        <dbReference type="Proteomes" id="UP001562065"/>
    </source>
</evidence>
<dbReference type="EMBL" id="JBGCUO010000001">
    <property type="protein sequence ID" value="MEY1661592.1"/>
    <property type="molecule type" value="Genomic_DNA"/>
</dbReference>
<reference evidence="2 3" key="1">
    <citation type="submission" date="2024-07" db="EMBL/GenBank/DDBJ databases">
        <authorList>
            <person name="Ren Q."/>
        </authorList>
    </citation>
    <scope>NUCLEOTIDE SEQUENCE [LARGE SCALE GENOMIC DNA]</scope>
    <source>
        <strain evidence="2 3">REN37</strain>
    </source>
</reference>
<feature type="chain" id="PRO_5045571804" evidence="1">
    <location>
        <begin position="25"/>
        <end position="235"/>
    </location>
</feature>
<accession>A0ABV4AFI5</accession>
<gene>
    <name evidence="2" type="ORF">AB5I84_05445</name>
</gene>
<protein>
    <submittedName>
        <fullName evidence="2">DUF3108 domain-containing protein</fullName>
    </submittedName>
</protein>
<dbReference type="RefSeq" id="WP_369454843.1">
    <property type="nucleotide sequence ID" value="NZ_JBGCUO010000001.1"/>
</dbReference>
<comment type="caution">
    <text evidence="2">The sequence shown here is derived from an EMBL/GenBank/DDBJ whole genome shotgun (WGS) entry which is preliminary data.</text>
</comment>
<proteinExistence type="predicted"/>
<feature type="signal peptide" evidence="1">
    <location>
        <begin position="1"/>
        <end position="24"/>
    </location>
</feature>
<keyword evidence="3" id="KW-1185">Reference proteome</keyword>
<evidence type="ECO:0000313" key="2">
    <source>
        <dbReference type="EMBL" id="MEY1661592.1"/>
    </source>
</evidence>
<sequence length="235" mass="26477">MTAFFRPPVWWCLTSLLVTLPAQAEPAAPIAPFSAEYALSGSNIPFNIKARRTLRAADDGQWYMEVRASNLIGEIRETTQFRWHGCDTPSERYSYHRRGLGRVRDGSVVLDHDAHIARTQRTGKDDSSFPIPAGATDVLAQTLALQCELMRGTRSELGYQVANERRLETMRYRVVGNESVKTGKGRVEAVKLERIRSGDSERNTLLWFAPSLDYALVKMIQQDGNDEYSLVLQTP</sequence>
<organism evidence="2 3">
    <name type="scientific">Isoalcanivorax beigongshangi</name>
    <dbReference type="NCBI Taxonomy" id="3238810"/>
    <lineage>
        <taxon>Bacteria</taxon>
        <taxon>Pseudomonadati</taxon>
        <taxon>Pseudomonadota</taxon>
        <taxon>Gammaproteobacteria</taxon>
        <taxon>Oceanospirillales</taxon>
        <taxon>Alcanivoracaceae</taxon>
        <taxon>Isoalcanivorax</taxon>
    </lineage>
</organism>